<name>A0ABW5ZQP4_9FLAO</name>
<feature type="domain" description="N-acetyltransferase" evidence="1">
    <location>
        <begin position="4"/>
        <end position="219"/>
    </location>
</feature>
<dbReference type="RefSeq" id="WP_194508777.1">
    <property type="nucleotide sequence ID" value="NZ_JADILU010000005.1"/>
</dbReference>
<dbReference type="GO" id="GO:0016746">
    <property type="term" value="F:acyltransferase activity"/>
    <property type="evidence" value="ECO:0007669"/>
    <property type="project" value="UniProtKB-KW"/>
</dbReference>
<proteinExistence type="predicted"/>
<dbReference type="InterPro" id="IPR016181">
    <property type="entry name" value="Acyl_CoA_acyltransferase"/>
</dbReference>
<comment type="caution">
    <text evidence="2">The sequence shown here is derived from an EMBL/GenBank/DDBJ whole genome shotgun (WGS) entry which is preliminary data.</text>
</comment>
<keyword evidence="2" id="KW-0012">Acyltransferase</keyword>
<reference evidence="3" key="1">
    <citation type="journal article" date="2019" name="Int. J. Syst. Evol. Microbiol.">
        <title>The Global Catalogue of Microorganisms (GCM) 10K type strain sequencing project: providing services to taxonomists for standard genome sequencing and annotation.</title>
        <authorList>
            <consortium name="The Broad Institute Genomics Platform"/>
            <consortium name="The Broad Institute Genome Sequencing Center for Infectious Disease"/>
            <person name="Wu L."/>
            <person name="Ma J."/>
        </authorList>
    </citation>
    <scope>NUCLEOTIDE SEQUENCE [LARGE SCALE GENOMIC DNA]</scope>
    <source>
        <strain evidence="3">KCTC 32514</strain>
    </source>
</reference>
<dbReference type="Pfam" id="PF00583">
    <property type="entry name" value="Acetyltransf_1"/>
    <property type="match status" value="1"/>
</dbReference>
<gene>
    <name evidence="2" type="ORF">ACFS29_06610</name>
</gene>
<dbReference type="SUPFAM" id="SSF55729">
    <property type="entry name" value="Acyl-CoA N-acyltransferases (Nat)"/>
    <property type="match status" value="1"/>
</dbReference>
<dbReference type="Gene3D" id="3.40.630.30">
    <property type="match status" value="1"/>
</dbReference>
<evidence type="ECO:0000313" key="2">
    <source>
        <dbReference type="EMBL" id="MFD2915304.1"/>
    </source>
</evidence>
<accession>A0ABW5ZQP4</accession>
<dbReference type="InterPro" id="IPR000182">
    <property type="entry name" value="GNAT_dom"/>
</dbReference>
<dbReference type="PROSITE" id="PS51186">
    <property type="entry name" value="GNAT"/>
    <property type="match status" value="1"/>
</dbReference>
<sequence length="219" mass="24515">MSDFIIRAATVNDAPFLAETIIEAEKSGTDKLSYSTIFGLSEEDVRKYLIEILEEEIDGCELSVSSFIVAESNGRVAAALSAWVEGTEDVPSTLIKGNLLNYTLPKECIERAMSLNKMIRELHVEYLPKTIQIGAGYVAKEFRGNRLLGILNKEIITRLLNENTDVNSVWAQIFSCNVPSLKTYEKAGFKVVGTKESTKTEIENYLPSNKKYILTKNYK</sequence>
<keyword evidence="3" id="KW-1185">Reference proteome</keyword>
<dbReference type="Proteomes" id="UP001597548">
    <property type="component" value="Unassembled WGS sequence"/>
</dbReference>
<protein>
    <submittedName>
        <fullName evidence="2">GNAT family N-acetyltransferase</fullName>
        <ecNumber evidence="2">2.3.-.-</ecNumber>
    </submittedName>
</protein>
<dbReference type="EMBL" id="JBHUOS010000002">
    <property type="protein sequence ID" value="MFD2915304.1"/>
    <property type="molecule type" value="Genomic_DNA"/>
</dbReference>
<dbReference type="EC" id="2.3.-.-" evidence="2"/>
<evidence type="ECO:0000259" key="1">
    <source>
        <dbReference type="PROSITE" id="PS51186"/>
    </source>
</evidence>
<evidence type="ECO:0000313" key="3">
    <source>
        <dbReference type="Proteomes" id="UP001597548"/>
    </source>
</evidence>
<keyword evidence="2" id="KW-0808">Transferase</keyword>
<organism evidence="2 3">
    <name type="scientific">Psychroserpens luteus</name>
    <dbReference type="NCBI Taxonomy" id="1434066"/>
    <lineage>
        <taxon>Bacteria</taxon>
        <taxon>Pseudomonadati</taxon>
        <taxon>Bacteroidota</taxon>
        <taxon>Flavobacteriia</taxon>
        <taxon>Flavobacteriales</taxon>
        <taxon>Flavobacteriaceae</taxon>
        <taxon>Psychroserpens</taxon>
    </lineage>
</organism>